<keyword evidence="2" id="KW-0521">NADP</keyword>
<evidence type="ECO:0000256" key="3">
    <source>
        <dbReference type="ARBA" id="ARBA00023002"/>
    </source>
</evidence>
<keyword evidence="3" id="KW-0560">Oxidoreductase</keyword>
<dbReference type="Gene3D" id="3.40.50.720">
    <property type="entry name" value="NAD(P)-binding Rossmann-like Domain"/>
    <property type="match status" value="1"/>
</dbReference>
<protein>
    <submittedName>
        <fullName evidence="5">SDR family NAD(P)-dependent oxidoreductase</fullName>
    </submittedName>
</protein>
<evidence type="ECO:0000256" key="1">
    <source>
        <dbReference type="ARBA" id="ARBA00006484"/>
    </source>
</evidence>
<dbReference type="SUPFAM" id="SSF51735">
    <property type="entry name" value="NAD(P)-binding Rossmann-fold domains"/>
    <property type="match status" value="1"/>
</dbReference>
<dbReference type="PANTHER" id="PTHR43391">
    <property type="entry name" value="RETINOL DEHYDROGENASE-RELATED"/>
    <property type="match status" value="1"/>
</dbReference>
<comment type="similarity">
    <text evidence="1 4">Belongs to the short-chain dehydrogenases/reductases (SDR) family.</text>
</comment>
<gene>
    <name evidence="5" type="ORF">J4573_14085</name>
</gene>
<dbReference type="PRINTS" id="PR00081">
    <property type="entry name" value="GDHRDH"/>
</dbReference>
<dbReference type="PANTHER" id="PTHR43391:SF14">
    <property type="entry name" value="DEHYDROGENASE_REDUCTASE SDR FAMILY PROTEIN 7-LIKE"/>
    <property type="match status" value="1"/>
</dbReference>
<dbReference type="RefSeq" id="WP_208255874.1">
    <property type="nucleotide sequence ID" value="NZ_JAGEOJ010000005.1"/>
</dbReference>
<reference evidence="5" key="1">
    <citation type="submission" date="2021-03" db="EMBL/GenBank/DDBJ databases">
        <authorList>
            <person name="Kanchanasin P."/>
            <person name="Saeng-In P."/>
            <person name="Phongsopitanun W."/>
            <person name="Yuki M."/>
            <person name="Kudo T."/>
            <person name="Ohkuma M."/>
            <person name="Tanasupawat S."/>
        </authorList>
    </citation>
    <scope>NUCLEOTIDE SEQUENCE</scope>
    <source>
        <strain evidence="5">GKU 128</strain>
    </source>
</reference>
<keyword evidence="6" id="KW-1185">Reference proteome</keyword>
<dbReference type="Proteomes" id="UP000669179">
    <property type="component" value="Unassembled WGS sequence"/>
</dbReference>
<evidence type="ECO:0000256" key="4">
    <source>
        <dbReference type="RuleBase" id="RU000363"/>
    </source>
</evidence>
<sequence>MEQLKDRVAVVTGAGSGIGRALAQRFAAEGMRVALADVDEPGLAATRDLMVDGGTPADAVTTRVTDVGDEGSVDALADHVFGTFGAVHLLCNNAGVFTGGQMWTRPAKDFEWTLRVNLWGVLHGIRAFVPRMIEQDTEGHVVNTCSVNGLFGAPFSGPYSVSKFAAYAATEALAYEFYINHLKLRASALCPGGVTTRIHESGRNRPPSLMTEGTADQEFIDDVISRTVTHGIPPEKVAEAVIDAVLTERFLILTHDSYAPGLRERAEALAAGRLPELPDFESGG</sequence>
<dbReference type="PRINTS" id="PR00080">
    <property type="entry name" value="SDRFAMILY"/>
</dbReference>
<proteinExistence type="inferred from homology"/>
<comment type="caution">
    <text evidence="5">The sequence shown here is derived from an EMBL/GenBank/DDBJ whole genome shotgun (WGS) entry which is preliminary data.</text>
</comment>
<accession>A0A939PEI7</accession>
<dbReference type="AlphaFoldDB" id="A0A939PEI7"/>
<dbReference type="EMBL" id="JAGEOJ010000005">
    <property type="protein sequence ID" value="MBO2448229.1"/>
    <property type="molecule type" value="Genomic_DNA"/>
</dbReference>
<evidence type="ECO:0000313" key="5">
    <source>
        <dbReference type="EMBL" id="MBO2448229.1"/>
    </source>
</evidence>
<dbReference type="CDD" id="cd05233">
    <property type="entry name" value="SDR_c"/>
    <property type="match status" value="1"/>
</dbReference>
<dbReference type="InterPro" id="IPR036291">
    <property type="entry name" value="NAD(P)-bd_dom_sf"/>
</dbReference>
<dbReference type="InterPro" id="IPR002347">
    <property type="entry name" value="SDR_fam"/>
</dbReference>
<evidence type="ECO:0000313" key="6">
    <source>
        <dbReference type="Proteomes" id="UP000669179"/>
    </source>
</evidence>
<organism evidence="5 6">
    <name type="scientific">Actinomadura barringtoniae</name>
    <dbReference type="NCBI Taxonomy" id="1427535"/>
    <lineage>
        <taxon>Bacteria</taxon>
        <taxon>Bacillati</taxon>
        <taxon>Actinomycetota</taxon>
        <taxon>Actinomycetes</taxon>
        <taxon>Streptosporangiales</taxon>
        <taxon>Thermomonosporaceae</taxon>
        <taxon>Actinomadura</taxon>
    </lineage>
</organism>
<dbReference type="Pfam" id="PF00106">
    <property type="entry name" value="adh_short"/>
    <property type="match status" value="1"/>
</dbReference>
<dbReference type="GO" id="GO:0016491">
    <property type="term" value="F:oxidoreductase activity"/>
    <property type="evidence" value="ECO:0007669"/>
    <property type="project" value="UniProtKB-KW"/>
</dbReference>
<name>A0A939PEI7_9ACTN</name>
<evidence type="ECO:0000256" key="2">
    <source>
        <dbReference type="ARBA" id="ARBA00022857"/>
    </source>
</evidence>